<feature type="compositionally biased region" description="Low complexity" evidence="5">
    <location>
        <begin position="258"/>
        <end position="268"/>
    </location>
</feature>
<dbReference type="SUPFAM" id="SSF101941">
    <property type="entry name" value="NAC domain"/>
    <property type="match status" value="1"/>
</dbReference>
<dbReference type="PROSITE" id="PS51005">
    <property type="entry name" value="NAC"/>
    <property type="match status" value="1"/>
</dbReference>
<dbReference type="Proteomes" id="UP000807115">
    <property type="component" value="Chromosome 2"/>
</dbReference>
<keyword evidence="2" id="KW-0238">DNA-binding</keyword>
<name>A0A921UUP2_SORBI</name>
<dbReference type="InterPro" id="IPR003441">
    <property type="entry name" value="NAC-dom"/>
</dbReference>
<keyword evidence="4" id="KW-0539">Nucleus</keyword>
<evidence type="ECO:0000256" key="1">
    <source>
        <dbReference type="ARBA" id="ARBA00023015"/>
    </source>
</evidence>
<proteinExistence type="predicted"/>
<evidence type="ECO:0000313" key="8">
    <source>
        <dbReference type="Proteomes" id="UP000807115"/>
    </source>
</evidence>
<evidence type="ECO:0000313" key="7">
    <source>
        <dbReference type="EMBL" id="KAG0543970.1"/>
    </source>
</evidence>
<comment type="caution">
    <text evidence="7">The sequence shown here is derived from an EMBL/GenBank/DDBJ whole genome shotgun (WGS) entry which is preliminary data.</text>
</comment>
<dbReference type="GO" id="GO:0003677">
    <property type="term" value="F:DNA binding"/>
    <property type="evidence" value="ECO:0007669"/>
    <property type="project" value="UniProtKB-KW"/>
</dbReference>
<feature type="domain" description="NAC" evidence="6">
    <location>
        <begin position="17"/>
        <end position="177"/>
    </location>
</feature>
<evidence type="ECO:0000259" key="6">
    <source>
        <dbReference type="PROSITE" id="PS51005"/>
    </source>
</evidence>
<organism evidence="7 8">
    <name type="scientific">Sorghum bicolor</name>
    <name type="common">Sorghum</name>
    <name type="synonym">Sorghum vulgare</name>
    <dbReference type="NCBI Taxonomy" id="4558"/>
    <lineage>
        <taxon>Eukaryota</taxon>
        <taxon>Viridiplantae</taxon>
        <taxon>Streptophyta</taxon>
        <taxon>Embryophyta</taxon>
        <taxon>Tracheophyta</taxon>
        <taxon>Spermatophyta</taxon>
        <taxon>Magnoliopsida</taxon>
        <taxon>Liliopsida</taxon>
        <taxon>Poales</taxon>
        <taxon>Poaceae</taxon>
        <taxon>PACMAD clade</taxon>
        <taxon>Panicoideae</taxon>
        <taxon>Andropogonodae</taxon>
        <taxon>Andropogoneae</taxon>
        <taxon>Sorghinae</taxon>
        <taxon>Sorghum</taxon>
    </lineage>
</organism>
<dbReference type="PANTHER" id="PTHR31719">
    <property type="entry name" value="NAC TRANSCRIPTION FACTOR 56"/>
    <property type="match status" value="1"/>
</dbReference>
<dbReference type="GO" id="GO:0006355">
    <property type="term" value="P:regulation of DNA-templated transcription"/>
    <property type="evidence" value="ECO:0007669"/>
    <property type="project" value="InterPro"/>
</dbReference>
<evidence type="ECO:0000256" key="5">
    <source>
        <dbReference type="SAM" id="MobiDB-lite"/>
    </source>
</evidence>
<feature type="compositionally biased region" description="Polar residues" evidence="5">
    <location>
        <begin position="202"/>
        <end position="214"/>
    </location>
</feature>
<keyword evidence="1" id="KW-0805">Transcription regulation</keyword>
<dbReference type="InterPro" id="IPR036093">
    <property type="entry name" value="NAC_dom_sf"/>
</dbReference>
<reference evidence="7" key="1">
    <citation type="journal article" date="2019" name="BMC Genomics">
        <title>A new reference genome for Sorghum bicolor reveals high levels of sequence similarity between sweet and grain genotypes: implications for the genetics of sugar metabolism.</title>
        <authorList>
            <person name="Cooper E.A."/>
            <person name="Brenton Z.W."/>
            <person name="Flinn B.S."/>
            <person name="Jenkins J."/>
            <person name="Shu S."/>
            <person name="Flowers D."/>
            <person name="Luo F."/>
            <person name="Wang Y."/>
            <person name="Xia P."/>
            <person name="Barry K."/>
            <person name="Daum C."/>
            <person name="Lipzen A."/>
            <person name="Yoshinaga Y."/>
            <person name="Schmutz J."/>
            <person name="Saski C."/>
            <person name="Vermerris W."/>
            <person name="Kresovich S."/>
        </authorList>
    </citation>
    <scope>NUCLEOTIDE SEQUENCE</scope>
</reference>
<feature type="region of interest" description="Disordered" evidence="5">
    <location>
        <begin position="466"/>
        <end position="507"/>
    </location>
</feature>
<dbReference type="Gene3D" id="2.170.150.80">
    <property type="entry name" value="NAC domain"/>
    <property type="match status" value="1"/>
</dbReference>
<accession>A0A921UUP2</accession>
<protein>
    <recommendedName>
        <fullName evidence="6">NAC domain-containing protein</fullName>
    </recommendedName>
</protein>
<evidence type="ECO:0000256" key="4">
    <source>
        <dbReference type="ARBA" id="ARBA00023242"/>
    </source>
</evidence>
<dbReference type="EMBL" id="CM027681">
    <property type="protein sequence ID" value="KAG0543970.1"/>
    <property type="molecule type" value="Genomic_DNA"/>
</dbReference>
<feature type="region of interest" description="Disordered" evidence="5">
    <location>
        <begin position="185"/>
        <end position="281"/>
    </location>
</feature>
<dbReference type="AlphaFoldDB" id="A0A921UUP2"/>
<reference evidence="7" key="2">
    <citation type="submission" date="2020-10" db="EMBL/GenBank/DDBJ databases">
        <authorList>
            <person name="Cooper E.A."/>
            <person name="Brenton Z.W."/>
            <person name="Flinn B.S."/>
            <person name="Jenkins J."/>
            <person name="Shu S."/>
            <person name="Flowers D."/>
            <person name="Luo F."/>
            <person name="Wang Y."/>
            <person name="Xia P."/>
            <person name="Barry K."/>
            <person name="Daum C."/>
            <person name="Lipzen A."/>
            <person name="Yoshinaga Y."/>
            <person name="Schmutz J."/>
            <person name="Saski C."/>
            <person name="Vermerris W."/>
            <person name="Kresovich S."/>
        </authorList>
    </citation>
    <scope>NUCLEOTIDE SEQUENCE</scope>
</reference>
<keyword evidence="3" id="KW-0804">Transcription</keyword>
<dbReference type="PANTHER" id="PTHR31719:SF243">
    <property type="entry name" value="NAC DOMAIN-CONTAINING PROTEIN"/>
    <property type="match status" value="1"/>
</dbReference>
<sequence>MSWSAVGMAGDADEEEYPIGFRFKPKDEELVEYYLVPRLTRQPTVPNDYVTEYDVYLCHPDTLTKAEHKGVDQEEWYFLSPRSRMYGNGVRPARKTRDGRGRWKASTASKEVEQKVVCNGITFCRSVLNYFEGVPKKEVRTKWIMLELKVPCFEIKLDKPGPKNMLDEYVVCKIYVSPQHKKKADADVEGTSSACDGDEQAFSPTQHGQGTAGSMFSEKQAGKRPMLEKVRPGSLGIASSTQASSTQYFSAPGGQGQPTGAAHSSQAPQMPPPQRQAGAFQSQSLLVQQQPTQQTPVQYQSFPDARVDHHPFGQTTATMTTRRPPALENLGVPGNPPRRDPGMAFRPQVSLQCHYDQNYRGVKPPANASSSQPQMLAAATSFLPPPQQPFFNGDANRRGAATAAAGVAPYGSYPYQSRSLTLEAAGQDGASNGTNGAPRFNVNINDEQFFVDLAMTTSNTSLMTGARTQTAPAPARLVQSQPPPPAGAAQVETETGEASGLNKKDAV</sequence>
<feature type="compositionally biased region" description="Polar residues" evidence="5">
    <location>
        <begin position="237"/>
        <end position="249"/>
    </location>
</feature>
<evidence type="ECO:0000256" key="2">
    <source>
        <dbReference type="ARBA" id="ARBA00023125"/>
    </source>
</evidence>
<evidence type="ECO:0000256" key="3">
    <source>
        <dbReference type="ARBA" id="ARBA00023163"/>
    </source>
</evidence>
<dbReference type="Pfam" id="PF02365">
    <property type="entry name" value="NAM"/>
    <property type="match status" value="1"/>
</dbReference>
<gene>
    <name evidence="7" type="ORF">BDA96_02G235000</name>
</gene>